<organism evidence="2 3">
    <name type="scientific">Frondihabitans cladoniiphilus</name>
    <dbReference type="NCBI Taxonomy" id="715785"/>
    <lineage>
        <taxon>Bacteria</taxon>
        <taxon>Bacillati</taxon>
        <taxon>Actinomycetota</taxon>
        <taxon>Actinomycetes</taxon>
        <taxon>Micrococcales</taxon>
        <taxon>Microbacteriaceae</taxon>
        <taxon>Frondihabitans</taxon>
    </lineage>
</organism>
<reference evidence="3" key="1">
    <citation type="journal article" date="2019" name="Int. J. Syst. Evol. Microbiol.">
        <title>The Global Catalogue of Microorganisms (GCM) 10K type strain sequencing project: providing services to taxonomists for standard genome sequencing and annotation.</title>
        <authorList>
            <consortium name="The Broad Institute Genomics Platform"/>
            <consortium name="The Broad Institute Genome Sequencing Center for Infectious Disease"/>
            <person name="Wu L."/>
            <person name="Ma J."/>
        </authorList>
    </citation>
    <scope>NUCLEOTIDE SEQUENCE [LARGE SCALE GENOMIC DNA]</scope>
    <source>
        <strain evidence="3">JCM 18956</strain>
    </source>
</reference>
<evidence type="ECO:0000313" key="3">
    <source>
        <dbReference type="Proteomes" id="UP001501295"/>
    </source>
</evidence>
<evidence type="ECO:0000313" key="2">
    <source>
        <dbReference type="EMBL" id="GAA4682653.1"/>
    </source>
</evidence>
<accession>A0ABP8W771</accession>
<dbReference type="RefSeq" id="WP_345376756.1">
    <property type="nucleotide sequence ID" value="NZ_BAABLM010000007.1"/>
</dbReference>
<dbReference type="InterPro" id="IPR036514">
    <property type="entry name" value="SGNH_hydro_sf"/>
</dbReference>
<sequence length="221" mass="24265">MVTSSNDVPHEYPTDTDRGVLDGPQQEHILVLGDRSVINQGVTSNELSVAAHLAREHQRSTRKGACWLVLPVPQNVAANAPQTLEQNQDLITGTDLFVVMIGHTDALALTPAGEWERHLTATLSAAREMLPRDARVVLAEIPRLEAPTWWGRLGRHERHRRRLNRIIQRHTGTGSATRTMARLAALPAAASIGSPARERFAARYAQWAQAITAALATPDHT</sequence>
<dbReference type="Gene3D" id="3.40.50.1110">
    <property type="entry name" value="SGNH hydrolase"/>
    <property type="match status" value="1"/>
</dbReference>
<dbReference type="Proteomes" id="UP001501295">
    <property type="component" value="Unassembled WGS sequence"/>
</dbReference>
<evidence type="ECO:0000256" key="1">
    <source>
        <dbReference type="SAM" id="MobiDB-lite"/>
    </source>
</evidence>
<evidence type="ECO:0008006" key="4">
    <source>
        <dbReference type="Google" id="ProtNLM"/>
    </source>
</evidence>
<comment type="caution">
    <text evidence="2">The sequence shown here is derived from an EMBL/GenBank/DDBJ whole genome shotgun (WGS) entry which is preliminary data.</text>
</comment>
<dbReference type="SUPFAM" id="SSF52266">
    <property type="entry name" value="SGNH hydrolase"/>
    <property type="match status" value="1"/>
</dbReference>
<feature type="compositionally biased region" description="Basic and acidic residues" evidence="1">
    <location>
        <begin position="8"/>
        <end position="20"/>
    </location>
</feature>
<proteinExistence type="predicted"/>
<keyword evidence="3" id="KW-1185">Reference proteome</keyword>
<gene>
    <name evidence="2" type="ORF">GCM10025780_30310</name>
</gene>
<feature type="region of interest" description="Disordered" evidence="1">
    <location>
        <begin position="1"/>
        <end position="22"/>
    </location>
</feature>
<protein>
    <recommendedName>
        <fullName evidence="4">GDSL-like lipase/acylhydrolase family protein</fullName>
    </recommendedName>
</protein>
<dbReference type="EMBL" id="BAABLM010000007">
    <property type="protein sequence ID" value="GAA4682653.1"/>
    <property type="molecule type" value="Genomic_DNA"/>
</dbReference>
<name>A0ABP8W771_9MICO</name>